<feature type="compositionally biased region" description="Basic and acidic residues" evidence="1">
    <location>
        <begin position="321"/>
        <end position="333"/>
    </location>
</feature>
<evidence type="ECO:0000313" key="3">
    <source>
        <dbReference type="Proteomes" id="UP000266673"/>
    </source>
</evidence>
<dbReference type="EMBL" id="QKWP01000383">
    <property type="protein sequence ID" value="RIB21038.1"/>
    <property type="molecule type" value="Genomic_DNA"/>
</dbReference>
<dbReference type="Proteomes" id="UP000266673">
    <property type="component" value="Unassembled WGS sequence"/>
</dbReference>
<name>A0A397VGV6_9GLOM</name>
<sequence length="342" mass="39230">MPIHASIVVFITTKNENNAFTQGMAQYQSSENTFATVHWKRFNDLKVDFSVGDIVSVAGKFVIENSEQFITIASATIVNKENSKDEFDAQLISLNTPHVMFNVTVTRDLKTSGDTVHFGVETHEYNSCTGNRDIHMPITVFYPVQRSRFNHLSSNLKINKPLMVSGFLHLIKTTVIMVEATDVDFLKQETNYNITKNPFQTTTHSFTNLDRIAEEIHATTSLPIKEKNKLLNTNDFNTDNTNPETKNDLTDKTSQDSDNDEQEQKTKTECGLEEDEIEENSTQKKTERGKRKTYQSRNNDNDEINQLSDTNNNLKRKKNKNKNETEIKTYEKKIKNKKKINT</sequence>
<evidence type="ECO:0000256" key="1">
    <source>
        <dbReference type="SAM" id="MobiDB-lite"/>
    </source>
</evidence>
<evidence type="ECO:0000313" key="2">
    <source>
        <dbReference type="EMBL" id="RIB21038.1"/>
    </source>
</evidence>
<gene>
    <name evidence="2" type="ORF">C2G38_2034720</name>
</gene>
<feature type="region of interest" description="Disordered" evidence="1">
    <location>
        <begin position="232"/>
        <end position="342"/>
    </location>
</feature>
<organism evidence="2 3">
    <name type="scientific">Gigaspora rosea</name>
    <dbReference type="NCBI Taxonomy" id="44941"/>
    <lineage>
        <taxon>Eukaryota</taxon>
        <taxon>Fungi</taxon>
        <taxon>Fungi incertae sedis</taxon>
        <taxon>Mucoromycota</taxon>
        <taxon>Glomeromycotina</taxon>
        <taxon>Glomeromycetes</taxon>
        <taxon>Diversisporales</taxon>
        <taxon>Gigasporaceae</taxon>
        <taxon>Gigaspora</taxon>
    </lineage>
</organism>
<proteinExistence type="predicted"/>
<dbReference type="AlphaFoldDB" id="A0A397VGV6"/>
<feature type="compositionally biased region" description="Basic and acidic residues" evidence="1">
    <location>
        <begin position="245"/>
        <end position="255"/>
    </location>
</feature>
<comment type="caution">
    <text evidence="2">The sequence shown here is derived from an EMBL/GenBank/DDBJ whole genome shotgun (WGS) entry which is preliminary data.</text>
</comment>
<keyword evidence="3" id="KW-1185">Reference proteome</keyword>
<feature type="compositionally biased region" description="Low complexity" evidence="1">
    <location>
        <begin position="232"/>
        <end position="242"/>
    </location>
</feature>
<reference evidence="2 3" key="1">
    <citation type="submission" date="2018-06" db="EMBL/GenBank/DDBJ databases">
        <title>Comparative genomics reveals the genomic features of Rhizophagus irregularis, R. cerebriforme, R. diaphanum and Gigaspora rosea, and their symbiotic lifestyle signature.</title>
        <authorList>
            <person name="Morin E."/>
            <person name="San Clemente H."/>
            <person name="Chen E.C.H."/>
            <person name="De La Providencia I."/>
            <person name="Hainaut M."/>
            <person name="Kuo A."/>
            <person name="Kohler A."/>
            <person name="Murat C."/>
            <person name="Tang N."/>
            <person name="Roy S."/>
            <person name="Loubradou J."/>
            <person name="Henrissat B."/>
            <person name="Grigoriev I.V."/>
            <person name="Corradi N."/>
            <person name="Roux C."/>
            <person name="Martin F.M."/>
        </authorList>
    </citation>
    <scope>NUCLEOTIDE SEQUENCE [LARGE SCALE GENOMIC DNA]</scope>
    <source>
        <strain evidence="2 3">DAOM 194757</strain>
    </source>
</reference>
<accession>A0A397VGV6</accession>
<protein>
    <submittedName>
        <fullName evidence="2">Uncharacterized protein</fullName>
    </submittedName>
</protein>